<organism evidence="1">
    <name type="scientific">gut metagenome</name>
    <dbReference type="NCBI Taxonomy" id="749906"/>
    <lineage>
        <taxon>unclassified sequences</taxon>
        <taxon>metagenomes</taxon>
        <taxon>organismal metagenomes</taxon>
    </lineage>
</organism>
<dbReference type="PROSITE" id="PS50005">
    <property type="entry name" value="TPR"/>
    <property type="match status" value="1"/>
</dbReference>
<name>J9FSA7_9ZZZZ</name>
<dbReference type="AlphaFoldDB" id="J9FSA7"/>
<dbReference type="Pfam" id="PF13414">
    <property type="entry name" value="TPR_11"/>
    <property type="match status" value="1"/>
</dbReference>
<dbReference type="Gene3D" id="1.25.40.10">
    <property type="entry name" value="Tetratricopeptide repeat domain"/>
    <property type="match status" value="2"/>
</dbReference>
<gene>
    <name evidence="1" type="ORF">EVA_19433</name>
</gene>
<dbReference type="SUPFAM" id="SSF48452">
    <property type="entry name" value="TPR-like"/>
    <property type="match status" value="1"/>
</dbReference>
<dbReference type="EMBL" id="AMCI01007526">
    <property type="protein sequence ID" value="EJW92462.1"/>
    <property type="molecule type" value="Genomic_DNA"/>
</dbReference>
<accession>J9FSA7</accession>
<evidence type="ECO:0000313" key="1">
    <source>
        <dbReference type="EMBL" id="EJW92462.1"/>
    </source>
</evidence>
<comment type="caution">
    <text evidence="1">The sequence shown here is derived from an EMBL/GenBank/DDBJ whole genome shotgun (WGS) entry which is preliminary data.</text>
</comment>
<sequence length="313" mass="36067">MKMYTKLGISSLLTLYYNCGAFMDAMGKKQESIDYFQKFVDLPKTTPVFTEQEVDSIYKSQEKVYNTARFNLALQNFYLKNWDKAIECADAAMVDTANLHDLFLIKINAYGEKKDSAAWQRTLVEASQKTGRSSYLQNLLYYYIQNNKMQEATSLAEKLTVDSPNDKMSWYMRGAIELNVKKDYEAARKSFEKALAIDPNFEDALFNMGTAYINDIYDQRVSGKFKYIGTNRRIAGKNEAAYKKEKAIYDQELATVRSYYEKARPYMERLRELTPDGAKRWASPLQMIYSSLNMPAEAKQMDALLEQANQAGN</sequence>
<proteinExistence type="predicted"/>
<reference evidence="1" key="1">
    <citation type="journal article" date="2012" name="PLoS ONE">
        <title>Gene sets for utilization of primary and secondary nutrition supplies in the distal gut of endangered iberian lynx.</title>
        <authorList>
            <person name="Alcaide M."/>
            <person name="Messina E."/>
            <person name="Richter M."/>
            <person name="Bargiela R."/>
            <person name="Peplies J."/>
            <person name="Huws S.A."/>
            <person name="Newbold C.J."/>
            <person name="Golyshin P.N."/>
            <person name="Simon M.A."/>
            <person name="Lopez G."/>
            <person name="Yakimov M.M."/>
            <person name="Ferrer M."/>
        </authorList>
    </citation>
    <scope>NUCLEOTIDE SEQUENCE</scope>
</reference>
<protein>
    <submittedName>
        <fullName evidence="1">Tetratricopeptide repeat-containing domain protein</fullName>
    </submittedName>
</protein>
<dbReference type="InterPro" id="IPR019734">
    <property type="entry name" value="TPR_rpt"/>
</dbReference>
<dbReference type="InterPro" id="IPR011990">
    <property type="entry name" value="TPR-like_helical_dom_sf"/>
</dbReference>